<dbReference type="Pfam" id="PF04717">
    <property type="entry name" value="Phage_base_V"/>
    <property type="match status" value="1"/>
</dbReference>
<keyword evidence="3" id="KW-1185">Reference proteome</keyword>
<dbReference type="InterPro" id="IPR006531">
    <property type="entry name" value="Gp5/Vgr_OB"/>
</dbReference>
<sequence length="238" mass="25924">MNFDDLFQAHTEYSNRVDGVMVAIVTNNEDPEKLARVKLKLPILDGEHETDWARIATFMAGKDRGSLFIPEVGDVVLVAFHMGDIREPFVIGMLWNTDQPSPEAGKDNNIRKIKSREGHEIIFGDDAADGKITIKTKKGQIVELMDKTDIIKIAEKSGNNSIEIKGGSANEITIKSSTSKITMNAKGDISIESSKAIKIKSTQVQIEASAQLSLKAGAALDIKSDGMITIKGSLVKIN</sequence>
<evidence type="ECO:0000313" key="3">
    <source>
        <dbReference type="Proteomes" id="UP000426246"/>
    </source>
</evidence>
<dbReference type="Proteomes" id="UP000426246">
    <property type="component" value="Chromosome"/>
</dbReference>
<evidence type="ECO:0000313" key="2">
    <source>
        <dbReference type="EMBL" id="QGQ96642.1"/>
    </source>
</evidence>
<reference evidence="3" key="1">
    <citation type="submission" date="2018-11" db="EMBL/GenBank/DDBJ databases">
        <title>Complete genome sequence of Paenibacillus sp. ML311-T8.</title>
        <authorList>
            <person name="Nam Y.-D."/>
            <person name="Kang J."/>
            <person name="Chung W.-H."/>
            <person name="Park Y.S."/>
        </authorList>
    </citation>
    <scope>NUCLEOTIDE SEQUENCE [LARGE SCALE GENOMIC DNA]</scope>
    <source>
        <strain evidence="3">ML311-T8</strain>
    </source>
</reference>
<feature type="domain" description="Gp5/Type VI secretion system Vgr protein OB-fold" evidence="1">
    <location>
        <begin position="22"/>
        <end position="95"/>
    </location>
</feature>
<dbReference type="InterPro" id="IPR037026">
    <property type="entry name" value="Vgr_OB-fold_dom_sf"/>
</dbReference>
<dbReference type="AlphaFoldDB" id="A0A6B8RLW1"/>
<gene>
    <name evidence="2" type="ORF">EHS13_18045</name>
</gene>
<dbReference type="KEGG" id="ppsc:EHS13_18045"/>
<organism evidence="2 3">
    <name type="scientific">Paenibacillus psychroresistens</name>
    <dbReference type="NCBI Taxonomy" id="1778678"/>
    <lineage>
        <taxon>Bacteria</taxon>
        <taxon>Bacillati</taxon>
        <taxon>Bacillota</taxon>
        <taxon>Bacilli</taxon>
        <taxon>Bacillales</taxon>
        <taxon>Paenibacillaceae</taxon>
        <taxon>Paenibacillus</taxon>
    </lineage>
</organism>
<dbReference type="EMBL" id="CP034235">
    <property type="protein sequence ID" value="QGQ96642.1"/>
    <property type="molecule type" value="Genomic_DNA"/>
</dbReference>
<dbReference type="Gene3D" id="2.40.50.230">
    <property type="entry name" value="Gp5 N-terminal domain"/>
    <property type="match status" value="1"/>
</dbReference>
<accession>A0A6B8RLW1</accession>
<proteinExistence type="predicted"/>
<evidence type="ECO:0000259" key="1">
    <source>
        <dbReference type="Pfam" id="PF04717"/>
    </source>
</evidence>
<dbReference type="SUPFAM" id="SSF69349">
    <property type="entry name" value="Phage fibre proteins"/>
    <property type="match status" value="1"/>
</dbReference>
<name>A0A6B8RLW1_9BACL</name>
<dbReference type="OrthoDB" id="9762420at2"/>
<protein>
    <recommendedName>
        <fullName evidence="1">Gp5/Type VI secretion system Vgr protein OB-fold domain-containing protein</fullName>
    </recommendedName>
</protein>
<dbReference type="SUPFAM" id="SSF69255">
    <property type="entry name" value="gp5 N-terminal domain-like"/>
    <property type="match status" value="1"/>
</dbReference>
<dbReference type="RefSeq" id="WP_155701715.1">
    <property type="nucleotide sequence ID" value="NZ_CP034235.1"/>
</dbReference>